<evidence type="ECO:0000313" key="3">
    <source>
        <dbReference type="Proteomes" id="UP000784294"/>
    </source>
</evidence>
<protein>
    <submittedName>
        <fullName evidence="2">Uncharacterized protein</fullName>
    </submittedName>
</protein>
<dbReference type="EMBL" id="CAAALY010004787">
    <property type="protein sequence ID" value="VEL08806.1"/>
    <property type="molecule type" value="Genomic_DNA"/>
</dbReference>
<reference evidence="2" key="1">
    <citation type="submission" date="2018-11" db="EMBL/GenBank/DDBJ databases">
        <authorList>
            <consortium name="Pathogen Informatics"/>
        </authorList>
    </citation>
    <scope>NUCLEOTIDE SEQUENCE</scope>
</reference>
<accession>A0A448WD93</accession>
<sequence>MLGGWQTMACPLLLGPARVCTSWARSPASGGAVRDRLRDYSTIVCRPSRRRHDASSALGPPHMHSTQVDRRRLVGRHVG</sequence>
<name>A0A448WD93_9PLAT</name>
<organism evidence="2 3">
    <name type="scientific">Protopolystoma xenopodis</name>
    <dbReference type="NCBI Taxonomy" id="117903"/>
    <lineage>
        <taxon>Eukaryota</taxon>
        <taxon>Metazoa</taxon>
        <taxon>Spiralia</taxon>
        <taxon>Lophotrochozoa</taxon>
        <taxon>Platyhelminthes</taxon>
        <taxon>Monogenea</taxon>
        <taxon>Polyopisthocotylea</taxon>
        <taxon>Polystomatidea</taxon>
        <taxon>Polystomatidae</taxon>
        <taxon>Protopolystoma</taxon>
    </lineage>
</organism>
<proteinExistence type="predicted"/>
<comment type="caution">
    <text evidence="2">The sequence shown here is derived from an EMBL/GenBank/DDBJ whole genome shotgun (WGS) entry which is preliminary data.</text>
</comment>
<gene>
    <name evidence="2" type="ORF">PXEA_LOCUS2246</name>
</gene>
<dbReference type="Proteomes" id="UP000784294">
    <property type="component" value="Unassembled WGS sequence"/>
</dbReference>
<evidence type="ECO:0000256" key="1">
    <source>
        <dbReference type="SAM" id="MobiDB-lite"/>
    </source>
</evidence>
<evidence type="ECO:0000313" key="2">
    <source>
        <dbReference type="EMBL" id="VEL08806.1"/>
    </source>
</evidence>
<feature type="region of interest" description="Disordered" evidence="1">
    <location>
        <begin position="47"/>
        <end position="79"/>
    </location>
</feature>
<dbReference type="AlphaFoldDB" id="A0A448WD93"/>
<keyword evidence="3" id="KW-1185">Reference proteome</keyword>